<evidence type="ECO:0000256" key="2">
    <source>
        <dbReference type="ARBA" id="ARBA00023136"/>
    </source>
</evidence>
<dbReference type="CDD" id="cd15830">
    <property type="entry name" value="BamD"/>
    <property type="match status" value="1"/>
</dbReference>
<sequence length="268" mass="30168">MSLRFPLRARALGTVLACALFVAGCGNAPKRPEDQTAEDAYAEARADLENGAYDAAIRNLARVEALGGGTLISQQALLDKAYAQWRAGEREEAVATLDRFIKFHPSSPAYDYALYLRGLVNFNDDLGLLGKVSRQDLSERDQQASRDSYQSFKLLTEQFPDSKYTPDARIRMAYIVNALASHEVHVARYYYRRGAFLAAANRAQRAVSDYQNAPAAEEALYILARSYDRLGLDELRDGADRVLKLNFPDSRFLRDGLLAPDRAWWQFW</sequence>
<dbReference type="InterPro" id="IPR011990">
    <property type="entry name" value="TPR-like_helical_dom_sf"/>
</dbReference>
<reference evidence="6 7" key="1">
    <citation type="submission" date="2019-01" db="EMBL/GenBank/DDBJ databases">
        <authorList>
            <person name="Chen W.-M."/>
        </authorList>
    </citation>
    <scope>NUCLEOTIDE SEQUENCE [LARGE SCALE GENOMIC DNA]</scope>
    <source>
        <strain evidence="6 7">ICH-3</strain>
    </source>
</reference>
<comment type="function">
    <text evidence="4">Part of the outer membrane protein assembly complex, which is involved in assembly and insertion of beta-barrel proteins into the outer membrane.</text>
</comment>
<evidence type="ECO:0000256" key="4">
    <source>
        <dbReference type="HAMAP-Rule" id="MF_00922"/>
    </source>
</evidence>
<dbReference type="Gene3D" id="1.25.40.10">
    <property type="entry name" value="Tetratricopeptide repeat domain"/>
    <property type="match status" value="1"/>
</dbReference>
<keyword evidence="4" id="KW-0564">Palmitate</keyword>
<evidence type="ECO:0000259" key="5">
    <source>
        <dbReference type="Pfam" id="PF13525"/>
    </source>
</evidence>
<gene>
    <name evidence="4" type="primary">bamD</name>
    <name evidence="6" type="ORF">ENE75_04720</name>
</gene>
<dbReference type="HAMAP" id="MF_00922">
    <property type="entry name" value="OM_assembly_BamD"/>
    <property type="match status" value="1"/>
</dbReference>
<dbReference type="AlphaFoldDB" id="A0A437K1L5"/>
<dbReference type="RefSeq" id="WP_128196084.1">
    <property type="nucleotide sequence ID" value="NZ_SACT01000001.1"/>
</dbReference>
<dbReference type="Proteomes" id="UP000288178">
    <property type="component" value="Unassembled WGS sequence"/>
</dbReference>
<dbReference type="Pfam" id="PF13525">
    <property type="entry name" value="YfiO"/>
    <property type="match status" value="1"/>
</dbReference>
<feature type="domain" description="Outer membrane lipoprotein BamD-like" evidence="5">
    <location>
        <begin position="34"/>
        <end position="237"/>
    </location>
</feature>
<comment type="subunit">
    <text evidence="4">Part of the Bam complex.</text>
</comment>
<organism evidence="6 7">
    <name type="scientific">Rubrivivax albus</name>
    <dbReference type="NCBI Taxonomy" id="2499835"/>
    <lineage>
        <taxon>Bacteria</taxon>
        <taxon>Pseudomonadati</taxon>
        <taxon>Pseudomonadota</taxon>
        <taxon>Betaproteobacteria</taxon>
        <taxon>Burkholderiales</taxon>
        <taxon>Sphaerotilaceae</taxon>
        <taxon>Rubrivivax</taxon>
    </lineage>
</organism>
<evidence type="ECO:0000313" key="7">
    <source>
        <dbReference type="Proteomes" id="UP000288178"/>
    </source>
</evidence>
<evidence type="ECO:0000313" key="6">
    <source>
        <dbReference type="EMBL" id="RVT54165.1"/>
    </source>
</evidence>
<name>A0A437K1L5_9BURK</name>
<evidence type="ECO:0000256" key="3">
    <source>
        <dbReference type="ARBA" id="ARBA00023237"/>
    </source>
</evidence>
<dbReference type="GO" id="GO:0043165">
    <property type="term" value="P:Gram-negative-bacterium-type cell outer membrane assembly"/>
    <property type="evidence" value="ECO:0007669"/>
    <property type="project" value="UniProtKB-UniRule"/>
</dbReference>
<comment type="caution">
    <text evidence="6">The sequence shown here is derived from an EMBL/GenBank/DDBJ whole genome shotgun (WGS) entry which is preliminary data.</text>
</comment>
<dbReference type="SUPFAM" id="SSF48452">
    <property type="entry name" value="TPR-like"/>
    <property type="match status" value="1"/>
</dbReference>
<proteinExistence type="inferred from homology"/>
<evidence type="ECO:0000256" key="1">
    <source>
        <dbReference type="ARBA" id="ARBA00022729"/>
    </source>
</evidence>
<keyword evidence="3 4" id="KW-0998">Cell outer membrane</keyword>
<dbReference type="EMBL" id="SACT01000001">
    <property type="protein sequence ID" value="RVT54165.1"/>
    <property type="molecule type" value="Genomic_DNA"/>
</dbReference>
<keyword evidence="4" id="KW-0449">Lipoprotein</keyword>
<dbReference type="OrthoDB" id="9779191at2"/>
<dbReference type="PROSITE" id="PS51257">
    <property type="entry name" value="PROKAR_LIPOPROTEIN"/>
    <property type="match status" value="1"/>
</dbReference>
<keyword evidence="7" id="KW-1185">Reference proteome</keyword>
<dbReference type="InterPro" id="IPR017689">
    <property type="entry name" value="BamD"/>
</dbReference>
<keyword evidence="2 4" id="KW-0472">Membrane</keyword>
<accession>A0A437K1L5</accession>
<dbReference type="GO" id="GO:0051205">
    <property type="term" value="P:protein insertion into membrane"/>
    <property type="evidence" value="ECO:0007669"/>
    <property type="project" value="UniProtKB-UniRule"/>
</dbReference>
<comment type="subcellular location">
    <subcellularLocation>
        <location evidence="4">Cell outer membrane</location>
        <topology evidence="4">Lipid-anchor</topology>
    </subcellularLocation>
</comment>
<dbReference type="InterPro" id="IPR039565">
    <property type="entry name" value="BamD-like"/>
</dbReference>
<comment type="similarity">
    <text evidence="4">Belongs to the BamD family.</text>
</comment>
<dbReference type="NCBIfam" id="TIGR03302">
    <property type="entry name" value="OM_YfiO"/>
    <property type="match status" value="1"/>
</dbReference>
<dbReference type="GO" id="GO:0009279">
    <property type="term" value="C:cell outer membrane"/>
    <property type="evidence" value="ECO:0007669"/>
    <property type="project" value="UniProtKB-SubCell"/>
</dbReference>
<protein>
    <recommendedName>
        <fullName evidence="4">Outer membrane protein assembly factor BamD</fullName>
    </recommendedName>
</protein>
<keyword evidence="1 4" id="KW-0732">Signal</keyword>